<feature type="domain" description="NAD(P)-binding" evidence="5">
    <location>
        <begin position="7"/>
        <end position="316"/>
    </location>
</feature>
<keyword evidence="7" id="KW-1185">Reference proteome</keyword>
<evidence type="ECO:0000256" key="4">
    <source>
        <dbReference type="ARBA" id="ARBA00023239"/>
    </source>
</evidence>
<comment type="cofactor">
    <cofactor evidence="1">
        <name>NADP(+)</name>
        <dbReference type="ChEBI" id="CHEBI:58349"/>
    </cofactor>
</comment>
<dbReference type="InterPro" id="IPR006368">
    <property type="entry name" value="GDP_Man_deHydtase"/>
</dbReference>
<dbReference type="AlphaFoldDB" id="A0A517YPB9"/>
<dbReference type="SUPFAM" id="SSF51735">
    <property type="entry name" value="NAD(P)-binding Rossmann-fold domains"/>
    <property type="match status" value="1"/>
</dbReference>
<sequence>MSEKIHLIVGHEGQDGRLLREYFDEQGKLWIGVGRRGVACSAGLNVGFERIDVRDEKEVGWLMREVGPREVYYLAAHHHASVGKGSRDREVDDLREGLECGFDVNVRGVVNFLDAIERYVKGARLFYASSSLVYGAPRGGVRISESTVREPSEVYGVEKLYAMQMCEAYRKRGVYAAVGMLFNHESIYRKPMFFTRKVVDGVARIKLGLSDELVVGDMNAVVDWLYAGDVVKAMVKVLGQCDEPREYVIASGVGHCTGDFVRHAFECVGLEMEKYVRSEGLAMRRRNSGRVGDASRIMSVTDWRPGVCFEELVETMTAQAIVLQERAHGSIIG</sequence>
<dbReference type="Gene3D" id="3.90.25.10">
    <property type="entry name" value="UDP-galactose 4-epimerase, domain 1"/>
    <property type="match status" value="1"/>
</dbReference>
<evidence type="ECO:0000313" key="7">
    <source>
        <dbReference type="Proteomes" id="UP000317369"/>
    </source>
</evidence>
<dbReference type="GO" id="GO:0008446">
    <property type="term" value="F:GDP-mannose 4,6-dehydratase activity"/>
    <property type="evidence" value="ECO:0007669"/>
    <property type="project" value="UniProtKB-EC"/>
</dbReference>
<dbReference type="PANTHER" id="PTHR43715">
    <property type="entry name" value="GDP-MANNOSE 4,6-DEHYDRATASE"/>
    <property type="match status" value="1"/>
</dbReference>
<protein>
    <recommendedName>
        <fullName evidence="3">GDP-mannose 4,6-dehydratase</fullName>
        <ecNumber evidence="3">4.2.1.47</ecNumber>
    </recommendedName>
</protein>
<gene>
    <name evidence="6" type="primary">gmd_1</name>
    <name evidence="6" type="ORF">KS4_00840</name>
</gene>
<evidence type="ECO:0000259" key="5">
    <source>
        <dbReference type="Pfam" id="PF16363"/>
    </source>
</evidence>
<evidence type="ECO:0000313" key="6">
    <source>
        <dbReference type="EMBL" id="QDU32056.1"/>
    </source>
</evidence>
<dbReference type="InterPro" id="IPR036291">
    <property type="entry name" value="NAD(P)-bd_dom_sf"/>
</dbReference>
<dbReference type="GO" id="GO:0042351">
    <property type="term" value="P:'de novo' GDP-L-fucose biosynthetic process"/>
    <property type="evidence" value="ECO:0007669"/>
    <property type="project" value="TreeGrafter"/>
</dbReference>
<evidence type="ECO:0000256" key="3">
    <source>
        <dbReference type="ARBA" id="ARBA00011989"/>
    </source>
</evidence>
<dbReference type="RefSeq" id="WP_200761419.1">
    <property type="nucleotide sequence ID" value="NZ_CP036425.1"/>
</dbReference>
<organism evidence="6 7">
    <name type="scientific">Poriferisphaera corsica</name>
    <dbReference type="NCBI Taxonomy" id="2528020"/>
    <lineage>
        <taxon>Bacteria</taxon>
        <taxon>Pseudomonadati</taxon>
        <taxon>Planctomycetota</taxon>
        <taxon>Phycisphaerae</taxon>
        <taxon>Phycisphaerales</taxon>
        <taxon>Phycisphaeraceae</taxon>
        <taxon>Poriferisphaera</taxon>
    </lineage>
</organism>
<dbReference type="EMBL" id="CP036425">
    <property type="protein sequence ID" value="QDU32056.1"/>
    <property type="molecule type" value="Genomic_DNA"/>
</dbReference>
<evidence type="ECO:0000256" key="1">
    <source>
        <dbReference type="ARBA" id="ARBA00001937"/>
    </source>
</evidence>
<dbReference type="Gene3D" id="3.40.50.720">
    <property type="entry name" value="NAD(P)-binding Rossmann-like Domain"/>
    <property type="match status" value="1"/>
</dbReference>
<comment type="similarity">
    <text evidence="2">Belongs to the NAD(P)-dependent epimerase/dehydratase family. GDP-mannose 4,6-dehydratase subfamily.</text>
</comment>
<dbReference type="EC" id="4.2.1.47" evidence="3"/>
<reference evidence="6 7" key="1">
    <citation type="submission" date="2019-02" db="EMBL/GenBank/DDBJ databases">
        <title>Deep-cultivation of Planctomycetes and their phenomic and genomic characterization uncovers novel biology.</title>
        <authorList>
            <person name="Wiegand S."/>
            <person name="Jogler M."/>
            <person name="Boedeker C."/>
            <person name="Pinto D."/>
            <person name="Vollmers J."/>
            <person name="Rivas-Marin E."/>
            <person name="Kohn T."/>
            <person name="Peeters S.H."/>
            <person name="Heuer A."/>
            <person name="Rast P."/>
            <person name="Oberbeckmann S."/>
            <person name="Bunk B."/>
            <person name="Jeske O."/>
            <person name="Meyerdierks A."/>
            <person name="Storesund J.E."/>
            <person name="Kallscheuer N."/>
            <person name="Luecker S."/>
            <person name="Lage O.M."/>
            <person name="Pohl T."/>
            <person name="Merkel B.J."/>
            <person name="Hornburger P."/>
            <person name="Mueller R.-W."/>
            <person name="Bruemmer F."/>
            <person name="Labrenz M."/>
            <person name="Spormann A.M."/>
            <person name="Op den Camp H."/>
            <person name="Overmann J."/>
            <person name="Amann R."/>
            <person name="Jetten M.S.M."/>
            <person name="Mascher T."/>
            <person name="Medema M.H."/>
            <person name="Devos D.P."/>
            <person name="Kaster A.-K."/>
            <person name="Ovreas L."/>
            <person name="Rohde M."/>
            <person name="Galperin M.Y."/>
            <person name="Jogler C."/>
        </authorList>
    </citation>
    <scope>NUCLEOTIDE SEQUENCE [LARGE SCALE GENOMIC DNA]</scope>
    <source>
        <strain evidence="6 7">KS4</strain>
    </source>
</reference>
<accession>A0A517YPB9</accession>
<dbReference type="InterPro" id="IPR016040">
    <property type="entry name" value="NAD(P)-bd_dom"/>
</dbReference>
<dbReference type="PANTHER" id="PTHR43715:SF1">
    <property type="entry name" value="GDP-MANNOSE 4,6 DEHYDRATASE"/>
    <property type="match status" value="1"/>
</dbReference>
<dbReference type="Pfam" id="PF16363">
    <property type="entry name" value="GDP_Man_Dehyd"/>
    <property type="match status" value="1"/>
</dbReference>
<evidence type="ECO:0000256" key="2">
    <source>
        <dbReference type="ARBA" id="ARBA00009263"/>
    </source>
</evidence>
<dbReference type="Proteomes" id="UP000317369">
    <property type="component" value="Chromosome"/>
</dbReference>
<dbReference type="KEGG" id="pcor:KS4_00840"/>
<name>A0A517YPB9_9BACT</name>
<proteinExistence type="inferred from homology"/>
<keyword evidence="4 6" id="KW-0456">Lyase</keyword>